<sequence>MGRDSRQNAQNTLRDAEMHLRASLRPNGTIDEDDWDYPDKEKAALHIWAKERNLILPPSFKMPPESKSREHDVIYDEESGLWLKYTKPNAAGYAVEWDTQGNPYMVSAFPIEYFQRLRLQNELFGDNIQLKGLWCDLNGGWRIVTTQPHVKGTQPTSDELVHAFVALGFEKLPWTGIGYEHSLAFWKDGYDVWDVRPANVVLAIGSNLPLPFDVIIRSVP</sequence>
<comment type="caution">
    <text evidence="2">The sequence shown here is derived from an EMBL/GenBank/DDBJ whole genome shotgun (WGS) entry which is preliminary data.</text>
</comment>
<name>A0A7W7YPU0_9BACT</name>
<evidence type="ECO:0000313" key="3">
    <source>
        <dbReference type="Proteomes" id="UP000534294"/>
    </source>
</evidence>
<proteinExistence type="predicted"/>
<feature type="region of interest" description="Disordered" evidence="1">
    <location>
        <begin position="1"/>
        <end position="35"/>
    </location>
</feature>
<dbReference type="RefSeq" id="WP_184212577.1">
    <property type="nucleotide sequence ID" value="NZ_JACHIF010000011.1"/>
</dbReference>
<dbReference type="Proteomes" id="UP000534294">
    <property type="component" value="Unassembled WGS sequence"/>
</dbReference>
<organism evidence="2 3">
    <name type="scientific">Prosthecobacter dejongeii</name>
    <dbReference type="NCBI Taxonomy" id="48465"/>
    <lineage>
        <taxon>Bacteria</taxon>
        <taxon>Pseudomonadati</taxon>
        <taxon>Verrucomicrobiota</taxon>
        <taxon>Verrucomicrobiia</taxon>
        <taxon>Verrucomicrobiales</taxon>
        <taxon>Verrucomicrobiaceae</taxon>
        <taxon>Prosthecobacter</taxon>
    </lineage>
</organism>
<keyword evidence="3" id="KW-1185">Reference proteome</keyword>
<gene>
    <name evidence="2" type="ORF">HNQ64_004399</name>
</gene>
<evidence type="ECO:0000313" key="2">
    <source>
        <dbReference type="EMBL" id="MBB5040120.1"/>
    </source>
</evidence>
<reference evidence="2 3" key="1">
    <citation type="submission" date="2020-08" db="EMBL/GenBank/DDBJ databases">
        <title>Genomic Encyclopedia of Type Strains, Phase IV (KMG-IV): sequencing the most valuable type-strain genomes for metagenomic binning, comparative biology and taxonomic classification.</title>
        <authorList>
            <person name="Goeker M."/>
        </authorList>
    </citation>
    <scope>NUCLEOTIDE SEQUENCE [LARGE SCALE GENOMIC DNA]</scope>
    <source>
        <strain evidence="2 3">DSM 12251</strain>
    </source>
</reference>
<dbReference type="EMBL" id="JACHIF010000011">
    <property type="protein sequence ID" value="MBB5040120.1"/>
    <property type="molecule type" value="Genomic_DNA"/>
</dbReference>
<protein>
    <submittedName>
        <fullName evidence="2">Uncharacterized protein</fullName>
    </submittedName>
</protein>
<accession>A0A7W7YPU0</accession>
<dbReference type="AlphaFoldDB" id="A0A7W7YPU0"/>
<evidence type="ECO:0000256" key="1">
    <source>
        <dbReference type="SAM" id="MobiDB-lite"/>
    </source>
</evidence>
<dbReference type="InterPro" id="IPR041055">
    <property type="entry name" value="Kinase-PolyVal"/>
</dbReference>
<dbReference type="Pfam" id="PF18762">
    <property type="entry name" value="Kinase-PolyVal"/>
    <property type="match status" value="1"/>
</dbReference>